<gene>
    <name evidence="7" type="ORF">MNR06_01410</name>
</gene>
<keyword evidence="2 4" id="KW-0479">Metal-binding</keyword>
<accession>A0ABY4C9Z3</accession>
<dbReference type="InterPro" id="IPR009056">
    <property type="entry name" value="Cyt_c-like_dom"/>
</dbReference>
<feature type="domain" description="Cytochrome c" evidence="6">
    <location>
        <begin position="238"/>
        <end position="332"/>
    </location>
</feature>
<proteinExistence type="predicted"/>
<dbReference type="InterPro" id="IPR036909">
    <property type="entry name" value="Cyt_c-like_dom_sf"/>
</dbReference>
<sequence length="332" mass="35062">MKKNLIVGGAMLVMVLAFQNCSDFALQDQVLYEQGLLESRESLDATTLPKLLESDDIGMWSKPSNPTFVNVTPFLARQWSVVVAADRSVTGKIISLDSGANLDEGYINIADGKIRAVHVSTATDSSYVEANVPTSGDKMVIAATFGVDAEDISLVVNGIVQSATVQKTGTPTDFSYVAKSLTTAPANGQVYEYVVYGGYDTGALTNPELNVMSRYIADNNTIANVVFDPSLIGGGTTKDEEEVNPLFVAAKAIIDAKCLSCHSSSSNGDFRNLTESKAMQNGLVVAGSPATSKLYYRLSGATVGPGPRNMPTSGSVSASEAQAISDWISSIQ</sequence>
<reference evidence="7" key="1">
    <citation type="submission" date="2022-03" db="EMBL/GenBank/DDBJ databases">
        <title>Genome Identification and Characterization of new species Bdellovibrio reynosense LBG001 sp. nov. from a Mexico soil sample.</title>
        <authorList>
            <person name="Camilli A."/>
            <person name="Ajao Y."/>
            <person name="Guo X."/>
        </authorList>
    </citation>
    <scope>NUCLEOTIDE SEQUENCE</scope>
    <source>
        <strain evidence="7">LBG001</strain>
    </source>
</reference>
<evidence type="ECO:0000313" key="8">
    <source>
        <dbReference type="Proteomes" id="UP000830116"/>
    </source>
</evidence>
<feature type="signal peptide" evidence="5">
    <location>
        <begin position="1"/>
        <end position="19"/>
    </location>
</feature>
<dbReference type="SUPFAM" id="SSF46626">
    <property type="entry name" value="Cytochrome c"/>
    <property type="match status" value="1"/>
</dbReference>
<evidence type="ECO:0000313" key="7">
    <source>
        <dbReference type="EMBL" id="UOF01609.1"/>
    </source>
</evidence>
<evidence type="ECO:0000256" key="1">
    <source>
        <dbReference type="ARBA" id="ARBA00022617"/>
    </source>
</evidence>
<evidence type="ECO:0000256" key="3">
    <source>
        <dbReference type="ARBA" id="ARBA00023004"/>
    </source>
</evidence>
<keyword evidence="1 4" id="KW-0349">Heme</keyword>
<evidence type="ECO:0000259" key="6">
    <source>
        <dbReference type="PROSITE" id="PS51007"/>
    </source>
</evidence>
<dbReference type="Proteomes" id="UP000830116">
    <property type="component" value="Chromosome"/>
</dbReference>
<name>A0ABY4C9Z3_9BACT</name>
<protein>
    <recommendedName>
        <fullName evidence="6">Cytochrome c domain-containing protein</fullName>
    </recommendedName>
</protein>
<evidence type="ECO:0000256" key="4">
    <source>
        <dbReference type="PROSITE-ProRule" id="PRU00433"/>
    </source>
</evidence>
<organism evidence="7 8">
    <name type="scientific">Bdellovibrio reynosensis</name>
    <dbReference type="NCBI Taxonomy" id="2835041"/>
    <lineage>
        <taxon>Bacteria</taxon>
        <taxon>Pseudomonadati</taxon>
        <taxon>Bdellovibrionota</taxon>
        <taxon>Bdellovibrionia</taxon>
        <taxon>Bdellovibrionales</taxon>
        <taxon>Pseudobdellovibrionaceae</taxon>
        <taxon>Bdellovibrio</taxon>
    </lineage>
</organism>
<keyword evidence="8" id="KW-1185">Reference proteome</keyword>
<evidence type="ECO:0000256" key="5">
    <source>
        <dbReference type="SAM" id="SignalP"/>
    </source>
</evidence>
<dbReference type="RefSeq" id="WP_243538119.1">
    <property type="nucleotide sequence ID" value="NZ_CP093442.1"/>
</dbReference>
<evidence type="ECO:0000256" key="2">
    <source>
        <dbReference type="ARBA" id="ARBA00022723"/>
    </source>
</evidence>
<feature type="chain" id="PRO_5045385677" description="Cytochrome c domain-containing protein" evidence="5">
    <location>
        <begin position="20"/>
        <end position="332"/>
    </location>
</feature>
<dbReference type="PROSITE" id="PS51007">
    <property type="entry name" value="CYTC"/>
    <property type="match status" value="1"/>
</dbReference>
<keyword evidence="5" id="KW-0732">Signal</keyword>
<dbReference type="EMBL" id="CP093442">
    <property type="protein sequence ID" value="UOF01609.1"/>
    <property type="molecule type" value="Genomic_DNA"/>
</dbReference>
<keyword evidence="3 4" id="KW-0408">Iron</keyword>